<keyword evidence="7" id="KW-1185">Reference proteome</keyword>
<reference evidence="6 7" key="1">
    <citation type="submission" date="2019-02" db="EMBL/GenBank/DDBJ databases">
        <title>Genome sequencing of the rare red list fungi Bondarzewia mesenterica.</title>
        <authorList>
            <person name="Buettner E."/>
            <person name="Kellner H."/>
        </authorList>
    </citation>
    <scope>NUCLEOTIDE SEQUENCE [LARGE SCALE GENOMIC DNA]</scope>
    <source>
        <strain evidence="6 7">DSM 108281</strain>
    </source>
</reference>
<proteinExistence type="predicted"/>
<evidence type="ECO:0000256" key="1">
    <source>
        <dbReference type="ARBA" id="ARBA00023002"/>
    </source>
</evidence>
<dbReference type="FunFam" id="3.20.20.100:FF:000002">
    <property type="entry name" value="2,5-diketo-D-gluconic acid reductase A"/>
    <property type="match status" value="1"/>
</dbReference>
<dbReference type="OrthoDB" id="416253at2759"/>
<evidence type="ECO:0000313" key="7">
    <source>
        <dbReference type="Proteomes" id="UP000310158"/>
    </source>
</evidence>
<dbReference type="InterPro" id="IPR018170">
    <property type="entry name" value="Aldo/ket_reductase_CS"/>
</dbReference>
<dbReference type="SUPFAM" id="SSF51430">
    <property type="entry name" value="NAD(P)-linked oxidoreductase"/>
    <property type="match status" value="1"/>
</dbReference>
<feature type="active site" description="Proton donor" evidence="2">
    <location>
        <position position="55"/>
    </location>
</feature>
<evidence type="ECO:0000256" key="4">
    <source>
        <dbReference type="PIRSR" id="PIRSR000097-3"/>
    </source>
</evidence>
<organism evidence="6 7">
    <name type="scientific">Bondarzewia mesenterica</name>
    <dbReference type="NCBI Taxonomy" id="1095465"/>
    <lineage>
        <taxon>Eukaryota</taxon>
        <taxon>Fungi</taxon>
        <taxon>Dikarya</taxon>
        <taxon>Basidiomycota</taxon>
        <taxon>Agaricomycotina</taxon>
        <taxon>Agaricomycetes</taxon>
        <taxon>Russulales</taxon>
        <taxon>Bondarzewiaceae</taxon>
        <taxon>Bondarzewia</taxon>
    </lineage>
</organism>
<dbReference type="InterPro" id="IPR020471">
    <property type="entry name" value="AKR"/>
</dbReference>
<dbReference type="CDD" id="cd19071">
    <property type="entry name" value="AKR_AKR1-5-like"/>
    <property type="match status" value="1"/>
</dbReference>
<dbReference type="AlphaFoldDB" id="A0A4S4M3R1"/>
<dbReference type="PROSITE" id="PS00798">
    <property type="entry name" value="ALDOKETO_REDUCTASE_1"/>
    <property type="match status" value="1"/>
</dbReference>
<evidence type="ECO:0000256" key="2">
    <source>
        <dbReference type="PIRSR" id="PIRSR000097-1"/>
    </source>
</evidence>
<dbReference type="PROSITE" id="PS00062">
    <property type="entry name" value="ALDOKETO_REDUCTASE_2"/>
    <property type="match status" value="1"/>
</dbReference>
<comment type="caution">
    <text evidence="6">The sequence shown here is derived from an EMBL/GenBank/DDBJ whole genome shotgun (WGS) entry which is preliminary data.</text>
</comment>
<dbReference type="PANTHER" id="PTHR11732">
    <property type="entry name" value="ALDO/KETO REDUCTASE"/>
    <property type="match status" value="1"/>
</dbReference>
<accession>A0A4S4M3R1</accession>
<dbReference type="Pfam" id="PF00248">
    <property type="entry name" value="Aldo_ket_red"/>
    <property type="match status" value="1"/>
</dbReference>
<dbReference type="Proteomes" id="UP000310158">
    <property type="component" value="Unassembled WGS sequence"/>
</dbReference>
<dbReference type="Gene3D" id="3.20.20.100">
    <property type="entry name" value="NADP-dependent oxidoreductase domain"/>
    <property type="match status" value="1"/>
</dbReference>
<dbReference type="EMBL" id="SGPL01000035">
    <property type="protein sequence ID" value="THH19806.1"/>
    <property type="molecule type" value="Genomic_DNA"/>
</dbReference>
<feature type="site" description="Lowers pKa of active site Tyr" evidence="4">
    <location>
        <position position="80"/>
    </location>
</feature>
<dbReference type="GO" id="GO:0016616">
    <property type="term" value="F:oxidoreductase activity, acting on the CH-OH group of donors, NAD or NADP as acceptor"/>
    <property type="evidence" value="ECO:0007669"/>
    <property type="project" value="UniProtKB-ARBA"/>
</dbReference>
<dbReference type="InterPro" id="IPR023210">
    <property type="entry name" value="NADP_OxRdtase_dom"/>
</dbReference>
<feature type="binding site" evidence="3">
    <location>
        <position position="111"/>
    </location>
    <ligand>
        <name>substrate</name>
    </ligand>
</feature>
<keyword evidence="1" id="KW-0560">Oxidoreductase</keyword>
<protein>
    <recommendedName>
        <fullName evidence="5">NADP-dependent oxidoreductase domain-containing protein</fullName>
    </recommendedName>
</protein>
<evidence type="ECO:0000313" key="6">
    <source>
        <dbReference type="EMBL" id="THH19806.1"/>
    </source>
</evidence>
<sequence>MSTTPLFKLNTNAVIPAIAHGAYAGRDREQLYKAKAWLTTALSAGYRHFDAAWIYATEPILGEVIRESGVPREELFITTKLPWHHVHKVEESINQSLERLGVDYVDLYLMHWPQPAEFHSDEDYLPLTEAGDLEVDDSITFNEVWAAMEKLVPTGKVKAIGVSNFSIKTLEQLLEKAKIVPAANQVELSPILAQSDLVDFCRSKGIVIEAYGATGYAGVTEQPLIVELAAKYKCTPNQVTLGWHVARGVIPVVVSTNVHRQKENLQFPVLEKEDVDKVTSLDRNERQVNKPNDNGKVWGWTVNSIVDSESNNLYESLLNFIDICGYTARRTTHALRRRIDRFAAVIT</sequence>
<dbReference type="InterPro" id="IPR036812">
    <property type="entry name" value="NAD(P)_OxRdtase_dom_sf"/>
</dbReference>
<gene>
    <name evidence="6" type="ORF">EW146_g1432</name>
</gene>
<name>A0A4S4M3R1_9AGAM</name>
<evidence type="ECO:0000259" key="5">
    <source>
        <dbReference type="Pfam" id="PF00248"/>
    </source>
</evidence>
<feature type="domain" description="NADP-dependent oxidoreductase" evidence="5">
    <location>
        <begin position="33"/>
        <end position="282"/>
    </location>
</feature>
<dbReference type="PRINTS" id="PR00069">
    <property type="entry name" value="ALDKETRDTASE"/>
</dbReference>
<dbReference type="PIRSF" id="PIRSF000097">
    <property type="entry name" value="AKR"/>
    <property type="match status" value="1"/>
</dbReference>
<evidence type="ECO:0000256" key="3">
    <source>
        <dbReference type="PIRSR" id="PIRSR000097-2"/>
    </source>
</evidence>